<feature type="domain" description="Nucleotide-diphospho-sugar transferase" evidence="2">
    <location>
        <begin position="1707"/>
        <end position="1905"/>
    </location>
</feature>
<feature type="domain" description="Nucleotide-diphospho-sugar transferase" evidence="2">
    <location>
        <begin position="67"/>
        <end position="265"/>
    </location>
</feature>
<keyword evidence="4" id="KW-1185">Reference proteome</keyword>
<dbReference type="PANTHER" id="PTHR46038">
    <property type="entry name" value="EXPRESSED PROTEIN-RELATED"/>
    <property type="match status" value="1"/>
</dbReference>
<proteinExistence type="predicted"/>
<feature type="domain" description="Nucleotide-diphospho-sugar transferase" evidence="2">
    <location>
        <begin position="2009"/>
        <end position="2218"/>
    </location>
</feature>
<dbReference type="InterPro" id="IPR005069">
    <property type="entry name" value="Nucl-diP-sugar_transferase"/>
</dbReference>
<evidence type="ECO:0000313" key="4">
    <source>
        <dbReference type="Proteomes" id="UP001341281"/>
    </source>
</evidence>
<organism evidence="3 4">
    <name type="scientific">Paspalum notatum var. saurae</name>
    <dbReference type="NCBI Taxonomy" id="547442"/>
    <lineage>
        <taxon>Eukaryota</taxon>
        <taxon>Viridiplantae</taxon>
        <taxon>Streptophyta</taxon>
        <taxon>Embryophyta</taxon>
        <taxon>Tracheophyta</taxon>
        <taxon>Spermatophyta</taxon>
        <taxon>Magnoliopsida</taxon>
        <taxon>Liliopsida</taxon>
        <taxon>Poales</taxon>
        <taxon>Poaceae</taxon>
        <taxon>PACMAD clade</taxon>
        <taxon>Panicoideae</taxon>
        <taxon>Andropogonodae</taxon>
        <taxon>Paspaleae</taxon>
        <taxon>Paspalinae</taxon>
        <taxon>Paspalum</taxon>
    </lineage>
</organism>
<evidence type="ECO:0000313" key="3">
    <source>
        <dbReference type="EMBL" id="WVZ67639.1"/>
    </source>
</evidence>
<accession>A0AAQ3T7Z4</accession>
<reference evidence="3 4" key="1">
    <citation type="submission" date="2024-02" db="EMBL/GenBank/DDBJ databases">
        <title>High-quality chromosome-scale genome assembly of Pensacola bahiagrass (Paspalum notatum Flugge var. saurae).</title>
        <authorList>
            <person name="Vega J.M."/>
            <person name="Podio M."/>
            <person name="Orjuela J."/>
            <person name="Siena L.A."/>
            <person name="Pessino S.C."/>
            <person name="Combes M.C."/>
            <person name="Mariac C."/>
            <person name="Albertini E."/>
            <person name="Pupilli F."/>
            <person name="Ortiz J.P.A."/>
            <person name="Leblanc O."/>
        </authorList>
    </citation>
    <scope>NUCLEOTIDE SEQUENCE [LARGE SCALE GENOMIC DNA]</scope>
    <source>
        <strain evidence="3">R1</strain>
        <tissue evidence="3">Leaf</tissue>
    </source>
</reference>
<dbReference type="PANTHER" id="PTHR46038:SF9">
    <property type="entry name" value="OS01G0920800 PROTEIN"/>
    <property type="match status" value="1"/>
</dbReference>
<protein>
    <recommendedName>
        <fullName evidence="2">Nucleotide-diphospho-sugar transferase domain-containing protein</fullName>
    </recommendedName>
</protein>
<dbReference type="Pfam" id="PF03407">
    <property type="entry name" value="Nucleotid_trans"/>
    <property type="match status" value="7"/>
</dbReference>
<gene>
    <name evidence="3" type="ORF">U9M48_016690</name>
</gene>
<dbReference type="InterPro" id="IPR044821">
    <property type="entry name" value="At1g28695/At4g15970-like"/>
</dbReference>
<evidence type="ECO:0000256" key="1">
    <source>
        <dbReference type="SAM" id="MobiDB-lite"/>
    </source>
</evidence>
<evidence type="ECO:0000259" key="2">
    <source>
        <dbReference type="Pfam" id="PF03407"/>
    </source>
</evidence>
<name>A0AAQ3T7Z4_PASNO</name>
<feature type="region of interest" description="Disordered" evidence="1">
    <location>
        <begin position="306"/>
        <end position="326"/>
    </location>
</feature>
<feature type="domain" description="Nucleotide-diphospho-sugar transferase" evidence="2">
    <location>
        <begin position="378"/>
        <end position="587"/>
    </location>
</feature>
<dbReference type="EMBL" id="CP144748">
    <property type="protein sequence ID" value="WVZ67639.1"/>
    <property type="molecule type" value="Genomic_DNA"/>
</dbReference>
<dbReference type="Proteomes" id="UP001341281">
    <property type="component" value="Chromosome 04"/>
</dbReference>
<feature type="domain" description="Nucleotide-diphospho-sugar transferase" evidence="2">
    <location>
        <begin position="1305"/>
        <end position="1503"/>
    </location>
</feature>
<feature type="region of interest" description="Disordered" evidence="1">
    <location>
        <begin position="1603"/>
        <end position="1658"/>
    </location>
</feature>
<feature type="domain" description="Nucleotide-diphospho-sugar transferase" evidence="2">
    <location>
        <begin position="752"/>
        <end position="939"/>
    </location>
</feature>
<feature type="domain" description="Nucleotide-diphospho-sugar transferase" evidence="2">
    <location>
        <begin position="1008"/>
        <end position="1208"/>
    </location>
</feature>
<sequence length="2404" mass="270291">MGQANFPWAARMPEQLRSFPGLAELLPKVATADRTVIVTSVNEAWARPGSLLDLFRESFRNGEGIAHLLNHTLVVAVDAGGFARCRAVHPHCYLLEVTSANVSAANRFLSKGYLELVWAKLALQQRVLQLGYNYLFTDVDVMWLRDPFRHISLYADVTMSCDGFSGDPESLDNSPNTGFFYVKSTPRTVEMLRYWRAARSRFPPHHDQKIFDSIKRELAGKQLGVRIAFLDTALFGTFCDLPGEVGAAICTMHANCCFGLDNKVLELRSVVAAWKNYTSLTPEERKKGDARVAWPYPRRCRAAHLARPAGGGKSGRYHRTSNSETSSVPFKGLAELLPRVAMEDRTVIITSVNEAWAQPGSLLDLYLESFRNGEDIAHLLDHLLVVALDARGFDRCKAVHPHCFLLNVTSVDMSSAKRFMSKDYLELVWTKLTFQQRVLELGYNFLFTARSSITHINMQDCDMVWFRNPFRRIPVYADMSCSSDDFKPSRAPLDNPLNTGLYYMKSTNRTVEMMKYWRAARERFPGRHDQAVFVRIRHEVVSKLQVKIEPLDTVYFGGFCEYHDDPEKICTMHADCCIGLDNKVHDLGDVAADWKNYTGLAPEARRQKQKGGGGFKWSYPTRCRDSVHWRKEGGGGRRHAVSFLLGAALPTALLFFLASDHLGESLSSVSSSWGIKSASTTGTMLPTGHRAAPAPTRDDQEVEFLGLAELLPRVSMEDRTVILTPVNEAWARPGSLLDLYLESFKNGEDIAHLLNHVLVVALDALGFDRCKAVHPHCYLLNATSVDMSSAKRFMSKDYLELVWAKLTFQQRDCDMIWFRNPLRRIPVYADMSCSSDDFKPSRAPLDNPLNTGLYYMKSTNRTVEMVRQWRAARARFPGRHDQAVFVLIRRELVSKLQVTIQPLETVYFGGFCEYHDDPEKACTMHADCCIGLENKVHDLKDIAADWRNYTSLPPEERKQGGLAELLPSVATDDRTVIITSVNEAFARPNSLLGLFRESFRGGEGIERLLDHVLVVAVDAMAFAHCKAVHPHCYLLEVRSMNLSSENSFLSDAYVELVWTKLSLQQRVLELGYNFLFTDVDIVWFRNPFRHISVLADMTTSSDIFHGDAASLDDNWPNTGFYYVKASNRTVEMLRRWRAARARFPPKNHEQAVFNHIKRELAADLGVRIRFLDTARFAGFCRIFHSDMGAACTMHANCCFGLRNKLQDLRDVFDQWRNYTGLAPHEKTSRKFIWKNPASNVNQATASPLPFPTQSEFPGLAELLPRVATEDRTVIFTSVTELWTRPNSLLGIFLDGFRNGKDTAQLLDHLLVVAVDAGGFHGCKAVHPHCYLLEVKNMDMSNARSWGSREYMELVWLKLSFQQRILELGYNFLYTDTDILWLRNPFRHISVYADMSCSLDNSRDKAVLLDNEINCGFYYMKSTRRSVEVLRRWVAGRARFPGDNEQVVLSKMKRELVGGEVGARIEALETQYVSGFCDFQRRLDRVCTVHANCCMGLENKVYDLGNVAADWKNYTSLTPEQREKAGGVQIRDVQSLSRATATAYNQLISTVWLPAPAGMATSKNNPSLSPVVVFLLGAASAVVLLLFFLTATARPAWPALETGAQRSGEVPAGSASVRCGSPRANGTPVAAEQHTHTAGAIKAPPADATTGANGGPGEADEFARMLRRAAMEDRTVIMTSVNEAWAAPGSLLDTFLESFRVGENVSHFVKHIVVVAMDEGAFRRCQSVHRHCHLLRPEKAGLDLSGAKSYMTKDYLDLQAPAAAAHQMELGYNLLFTDVDVAWFRNPLVHITAAADITTSSDFYFGDPDDLGNFPNTGFIYFKSTPRNVRAMAYWHAARRRFPENHDQFVFNEIKRELAGSRVGVRIRFIDAATVSGFCQLGRDLNRIATVHMTCCIGLENKLFDLKRVVADWKRYMAHPLWERRMENIGWTFEGGNFAFMYGWLDILVSEDRGRNVVEAEFAGLAELLPRVATEDGTVIMTSVNEVWTRPGSLLDIFLDGFRNGDGTAHLLNHVLVVAVDAGSLSGCRALHPHCYLLEVKSGMDMNRARTFGTREYVEMIWLKLSVQQRVLELGYNFLFTARSMTCLHTDADILWLRNPFQRISVYADMSCSLDNSKMAPDLLDCESNVGFYYMKSTNRSVEMVRYWRAARARFDGNLIEQVVFNKIKHELIRDLGARIQPLETEYISGFCDFQDRLDKVCTVHANCCMGLDNKVHDLRNVAVDWRNYTSLTPEERKGASIKVTAPIKCRKSMGWTSPRPPHLLPSPIAAPAPLRRHTFFPPPLSSHLLPSAAACRRTSFPPPSPHLAYSPPTPLHRYPLPHLLPYAAAAWGLIPRGKVELAIECSAFMSNTFRRLKERYLGAPLADLGIRRVRAVARVAPLVPAANASTNHGEETYGSGGGCA</sequence>